<dbReference type="PANTHER" id="PTHR30328">
    <property type="entry name" value="TRANSCRIPTIONAL REPRESSOR"/>
    <property type="match status" value="1"/>
</dbReference>
<accession>A0A1H6Z337</accession>
<gene>
    <name evidence="4" type="ORF">SAMN05421637_1944</name>
</gene>
<dbReference type="GO" id="GO:0003677">
    <property type="term" value="F:DNA binding"/>
    <property type="evidence" value="ECO:0007669"/>
    <property type="project" value="UniProtKB-UniRule"/>
</dbReference>
<dbReference type="OrthoDB" id="4726108at2"/>
<feature type="domain" description="HTH tetR-type" evidence="3">
    <location>
        <begin position="12"/>
        <end position="72"/>
    </location>
</feature>
<dbReference type="InterPro" id="IPR001647">
    <property type="entry name" value="HTH_TetR"/>
</dbReference>
<keyword evidence="5" id="KW-1185">Reference proteome</keyword>
<dbReference type="Pfam" id="PF00440">
    <property type="entry name" value="TetR_N"/>
    <property type="match status" value="1"/>
</dbReference>
<evidence type="ECO:0000256" key="1">
    <source>
        <dbReference type="ARBA" id="ARBA00023125"/>
    </source>
</evidence>
<feature type="DNA-binding region" description="H-T-H motif" evidence="2">
    <location>
        <begin position="35"/>
        <end position="54"/>
    </location>
</feature>
<name>A0A1H6Z337_9MICO</name>
<dbReference type="AlphaFoldDB" id="A0A1H6Z337"/>
<dbReference type="Gene3D" id="1.10.357.10">
    <property type="entry name" value="Tetracycline Repressor, domain 2"/>
    <property type="match status" value="1"/>
</dbReference>
<dbReference type="PROSITE" id="PS50977">
    <property type="entry name" value="HTH_TETR_2"/>
    <property type="match status" value="1"/>
</dbReference>
<dbReference type="EMBL" id="FNZI01000004">
    <property type="protein sequence ID" value="SEJ47909.1"/>
    <property type="molecule type" value="Genomic_DNA"/>
</dbReference>
<proteinExistence type="predicted"/>
<dbReference type="PANTHER" id="PTHR30328:SF54">
    <property type="entry name" value="HTH-TYPE TRANSCRIPTIONAL REPRESSOR SCO4008"/>
    <property type="match status" value="1"/>
</dbReference>
<dbReference type="GO" id="GO:0006355">
    <property type="term" value="P:regulation of DNA-templated transcription"/>
    <property type="evidence" value="ECO:0007669"/>
    <property type="project" value="UniProtKB-ARBA"/>
</dbReference>
<evidence type="ECO:0000313" key="5">
    <source>
        <dbReference type="Proteomes" id="UP000183315"/>
    </source>
</evidence>
<dbReference type="Proteomes" id="UP000183315">
    <property type="component" value="Unassembled WGS sequence"/>
</dbReference>
<sequence length="218" mass="24376">MTESPAQIRDAERTRAELLAVATDVFAATGYAGTRVDDIAARTRTTKRMIYYYFGSKEKLYLAVLEHAYLGIREAERNLHPGDLPPLEALRRLAELTYDHHLGHSDFIRLVAIENIHQGRFIARLDSLRELNRDALGILDGVLARGRDEGLVRADVDALDVHLVISSYCFFQVANRHTFGHLFGRDLLDPALRDHHRAIIGDVVVAWLGSTPALPADG</sequence>
<dbReference type="Pfam" id="PF17938">
    <property type="entry name" value="TetR_C_29"/>
    <property type="match status" value="1"/>
</dbReference>
<dbReference type="eggNOG" id="COG1309">
    <property type="taxonomic scope" value="Bacteria"/>
</dbReference>
<evidence type="ECO:0000256" key="2">
    <source>
        <dbReference type="PROSITE-ProRule" id="PRU00335"/>
    </source>
</evidence>
<dbReference type="InterPro" id="IPR050109">
    <property type="entry name" value="HTH-type_TetR-like_transc_reg"/>
</dbReference>
<dbReference type="InterPro" id="IPR009057">
    <property type="entry name" value="Homeodomain-like_sf"/>
</dbReference>
<dbReference type="STRING" id="1043493.SAMN05421637_1944"/>
<dbReference type="InterPro" id="IPR041474">
    <property type="entry name" value="NicS_C"/>
</dbReference>
<dbReference type="PRINTS" id="PR00455">
    <property type="entry name" value="HTHTETR"/>
</dbReference>
<reference evidence="5" key="1">
    <citation type="submission" date="2016-10" db="EMBL/GenBank/DDBJ databases">
        <authorList>
            <person name="Varghese N."/>
        </authorList>
    </citation>
    <scope>NUCLEOTIDE SEQUENCE [LARGE SCALE GENOMIC DNA]</scope>
    <source>
        <strain evidence="5">DSM 24868</strain>
    </source>
</reference>
<evidence type="ECO:0000259" key="3">
    <source>
        <dbReference type="PROSITE" id="PS50977"/>
    </source>
</evidence>
<dbReference type="InterPro" id="IPR036271">
    <property type="entry name" value="Tet_transcr_reg_TetR-rel_C_sf"/>
</dbReference>
<organism evidence="4 5">
    <name type="scientific">Demequina mangrovi</name>
    <dbReference type="NCBI Taxonomy" id="1043493"/>
    <lineage>
        <taxon>Bacteria</taxon>
        <taxon>Bacillati</taxon>
        <taxon>Actinomycetota</taxon>
        <taxon>Actinomycetes</taxon>
        <taxon>Micrococcales</taxon>
        <taxon>Demequinaceae</taxon>
        <taxon>Demequina</taxon>
    </lineage>
</organism>
<dbReference type="SUPFAM" id="SSF46689">
    <property type="entry name" value="Homeodomain-like"/>
    <property type="match status" value="1"/>
</dbReference>
<keyword evidence="1 2" id="KW-0238">DNA-binding</keyword>
<protein>
    <submittedName>
        <fullName evidence="4">Transcriptional regulator, TetR family</fullName>
    </submittedName>
</protein>
<dbReference type="SUPFAM" id="SSF48498">
    <property type="entry name" value="Tetracyclin repressor-like, C-terminal domain"/>
    <property type="match status" value="1"/>
</dbReference>
<evidence type="ECO:0000313" key="4">
    <source>
        <dbReference type="EMBL" id="SEJ47909.1"/>
    </source>
</evidence>